<evidence type="ECO:0000256" key="6">
    <source>
        <dbReference type="ARBA" id="ARBA00022592"/>
    </source>
</evidence>
<sequence length="324" mass="35785">MKKQTLSVAMMLVLGGTLAACNNDAENDDNNASNETSTETNEEKSSVTEQAIVGDGSSTVFPILEIVNEDYNAEYGSAAEIGVSGTGAGFDRFIAGETDFQNASRPIKDEEKQALEDAGIEYTELEVAIDGLTVAVNKDNDFVKDLTFEELYKIYSGQAETWADVRSDFPDEKIVVYGPDQSHGTHDFFKEEVMDDEDIQGELIQDTNQVVNAVTSDKNAIGFFGYNFYLNNKDKLQAVAIQGEDSTEAVEPTEENVKSYKYPLSRALYVYVADEKVKENESLSQFIEFLLDNASVAAEDSGYVALDEEKLNEQKDKFKEIIGN</sequence>
<evidence type="ECO:0000313" key="13">
    <source>
        <dbReference type="EMBL" id="WOS96467.1"/>
    </source>
</evidence>
<evidence type="ECO:0000256" key="4">
    <source>
        <dbReference type="ARBA" id="ARBA00011529"/>
    </source>
</evidence>
<dbReference type="GO" id="GO:0042301">
    <property type="term" value="F:phosphate ion binding"/>
    <property type="evidence" value="ECO:0007669"/>
    <property type="project" value="UniProtKB-UniRule"/>
</dbReference>
<dbReference type="RefSeq" id="WP_246827334.1">
    <property type="nucleotide sequence ID" value="NZ_CP136964.1"/>
</dbReference>
<dbReference type="Proteomes" id="UP000243626">
    <property type="component" value="Chromosome"/>
</dbReference>
<dbReference type="InterPro" id="IPR011862">
    <property type="entry name" value="Phos-bd"/>
</dbReference>
<dbReference type="NCBIfam" id="TIGR02136">
    <property type="entry name" value="ptsS_2"/>
    <property type="match status" value="1"/>
</dbReference>
<keyword evidence="7 10" id="KW-0732">Signal</keyword>
<keyword evidence="14" id="KW-1185">Reference proteome</keyword>
<dbReference type="GO" id="GO:0006817">
    <property type="term" value="P:phosphate ion transport"/>
    <property type="evidence" value="ECO:0007669"/>
    <property type="project" value="UniProtKB-UniRule"/>
</dbReference>
<feature type="domain" description="PBP" evidence="12">
    <location>
        <begin position="49"/>
        <end position="292"/>
    </location>
</feature>
<dbReference type="GO" id="GO:0005886">
    <property type="term" value="C:plasma membrane"/>
    <property type="evidence" value="ECO:0007669"/>
    <property type="project" value="UniProtKB-SubCell"/>
</dbReference>
<dbReference type="PROSITE" id="PS51257">
    <property type="entry name" value="PROKAR_LIPOPROTEIN"/>
    <property type="match status" value="1"/>
</dbReference>
<reference evidence="14" key="1">
    <citation type="submission" date="2017-09" db="EMBL/GenBank/DDBJ databases">
        <title>Bacterial strain isolated from the female urinary microbiota.</title>
        <authorList>
            <person name="Thomas-White K."/>
            <person name="Kumar N."/>
            <person name="Forster S."/>
            <person name="Putonti C."/>
            <person name="Lawley T."/>
            <person name="Wolfe A.J."/>
        </authorList>
    </citation>
    <scope>NUCLEOTIDE SEQUENCE [LARGE SCALE GENOMIC DNA]</scope>
    <source>
        <strain evidence="14">UMB0959</strain>
    </source>
</reference>
<protein>
    <recommendedName>
        <fullName evidence="10">Phosphate-binding protein</fullName>
    </recommendedName>
</protein>
<feature type="signal peptide" evidence="10">
    <location>
        <begin position="1"/>
        <end position="19"/>
    </location>
</feature>
<dbReference type="InterPro" id="IPR024370">
    <property type="entry name" value="PBP_domain"/>
</dbReference>
<proteinExistence type="inferred from homology"/>
<gene>
    <name evidence="13" type="ORF">CJ229_001600</name>
</gene>
<evidence type="ECO:0000313" key="14">
    <source>
        <dbReference type="Proteomes" id="UP000243626"/>
    </source>
</evidence>
<evidence type="ECO:0000256" key="2">
    <source>
        <dbReference type="ARBA" id="ARBA00004193"/>
    </source>
</evidence>
<comment type="subunit">
    <text evidence="4 10">The complex is composed of two ATP-binding proteins (PstB), two transmembrane proteins (PstC and PstA) and a solute-binding protein (PstS).</text>
</comment>
<keyword evidence="10" id="KW-0472">Membrane</keyword>
<name>A0AAF0YNJ4_9STAP</name>
<dbReference type="Pfam" id="PF12849">
    <property type="entry name" value="PBP_like_2"/>
    <property type="match status" value="1"/>
</dbReference>
<dbReference type="AlphaFoldDB" id="A0AAF0YNJ4"/>
<evidence type="ECO:0000259" key="12">
    <source>
        <dbReference type="Pfam" id="PF12849"/>
    </source>
</evidence>
<evidence type="ECO:0000256" key="5">
    <source>
        <dbReference type="ARBA" id="ARBA00022448"/>
    </source>
</evidence>
<evidence type="ECO:0000256" key="10">
    <source>
        <dbReference type="RuleBase" id="RU367119"/>
    </source>
</evidence>
<comment type="subcellular location">
    <subcellularLocation>
        <location evidence="2 10">Cell membrane</location>
        <topology evidence="2 10">Lipid-anchor</topology>
    </subcellularLocation>
</comment>
<evidence type="ECO:0000256" key="9">
    <source>
        <dbReference type="ARBA" id="ARBA00023288"/>
    </source>
</evidence>
<feature type="compositionally biased region" description="Low complexity" evidence="11">
    <location>
        <begin position="30"/>
        <end position="39"/>
    </location>
</feature>
<keyword evidence="6 10" id="KW-0592">Phosphate transport</keyword>
<dbReference type="Gene3D" id="3.40.190.10">
    <property type="entry name" value="Periplasmic binding protein-like II"/>
    <property type="match status" value="2"/>
</dbReference>
<evidence type="ECO:0000256" key="7">
    <source>
        <dbReference type="ARBA" id="ARBA00022729"/>
    </source>
</evidence>
<comment type="function">
    <text evidence="1">Part of the ABC transporter complex PstSACB involved in phosphate import.</text>
</comment>
<dbReference type="SUPFAM" id="SSF53850">
    <property type="entry name" value="Periplasmic binding protein-like II"/>
    <property type="match status" value="1"/>
</dbReference>
<evidence type="ECO:0000256" key="11">
    <source>
        <dbReference type="SAM" id="MobiDB-lite"/>
    </source>
</evidence>
<feature type="region of interest" description="Disordered" evidence="11">
    <location>
        <begin position="24"/>
        <end position="49"/>
    </location>
</feature>
<dbReference type="EMBL" id="CP136964">
    <property type="protein sequence ID" value="WOS96467.1"/>
    <property type="molecule type" value="Genomic_DNA"/>
</dbReference>
<dbReference type="PANTHER" id="PTHR30570">
    <property type="entry name" value="PERIPLASMIC PHOSPHATE BINDING COMPONENT OF PHOSPHATE ABC TRANSPORTER"/>
    <property type="match status" value="1"/>
</dbReference>
<dbReference type="InterPro" id="IPR050811">
    <property type="entry name" value="Phosphate_ABC_transporter"/>
</dbReference>
<dbReference type="PANTHER" id="PTHR30570:SF1">
    <property type="entry name" value="PHOSPHATE-BINDING PROTEIN PSTS"/>
    <property type="match status" value="1"/>
</dbReference>
<accession>A0AAF0YNJ4</accession>
<keyword evidence="8 10" id="KW-0564">Palmitate</keyword>
<comment type="function">
    <text evidence="10">Involved in the system for phosphate transport across the cytoplasmic membrane.</text>
</comment>
<evidence type="ECO:0000256" key="1">
    <source>
        <dbReference type="ARBA" id="ARBA00002841"/>
    </source>
</evidence>
<keyword evidence="10" id="KW-1003">Cell membrane</keyword>
<organism evidence="13 14">
    <name type="scientific">Nosocomiicoccus massiliensis</name>
    <dbReference type="NCBI Taxonomy" id="1232430"/>
    <lineage>
        <taxon>Bacteria</taxon>
        <taxon>Bacillati</taxon>
        <taxon>Bacillota</taxon>
        <taxon>Bacilli</taxon>
        <taxon>Bacillales</taxon>
        <taxon>Staphylococcaceae</taxon>
        <taxon>Nosocomiicoccus</taxon>
    </lineage>
</organism>
<comment type="similarity">
    <text evidence="3 10">Belongs to the PstS family.</text>
</comment>
<feature type="chain" id="PRO_5041775280" description="Phosphate-binding protein" evidence="10">
    <location>
        <begin position="20"/>
        <end position="324"/>
    </location>
</feature>
<reference evidence="13 14" key="2">
    <citation type="submission" date="2023-10" db="EMBL/GenBank/DDBJ databases">
        <authorList>
            <person name="Choi B."/>
        </authorList>
    </citation>
    <scope>NUCLEOTIDE SEQUENCE [LARGE SCALE GENOMIC DNA]</scope>
    <source>
        <strain evidence="13 14">UMB0959</strain>
    </source>
</reference>
<evidence type="ECO:0000256" key="3">
    <source>
        <dbReference type="ARBA" id="ARBA00008725"/>
    </source>
</evidence>
<keyword evidence="5 10" id="KW-0813">Transport</keyword>
<dbReference type="KEGG" id="nmy:CJ229_001600"/>
<evidence type="ECO:0000256" key="8">
    <source>
        <dbReference type="ARBA" id="ARBA00023139"/>
    </source>
</evidence>
<dbReference type="CDD" id="cd13654">
    <property type="entry name" value="PBP2_phosphate_like_2"/>
    <property type="match status" value="1"/>
</dbReference>
<keyword evidence="9 10" id="KW-0449">Lipoprotein</keyword>